<dbReference type="EMBL" id="QBKP01000014">
    <property type="protein sequence ID" value="PTX47025.1"/>
    <property type="molecule type" value="Genomic_DNA"/>
</dbReference>
<accession>A0A2T6AT81</accession>
<evidence type="ECO:0000313" key="1">
    <source>
        <dbReference type="EMBL" id="PTX47025.1"/>
    </source>
</evidence>
<proteinExistence type="predicted"/>
<dbReference type="AlphaFoldDB" id="A0A2T6AT81"/>
<comment type="caution">
    <text evidence="1">The sequence shown here is derived from an EMBL/GenBank/DDBJ whole genome shotgun (WGS) entry which is preliminary data.</text>
</comment>
<dbReference type="Proteomes" id="UP000244224">
    <property type="component" value="Unassembled WGS sequence"/>
</dbReference>
<sequence length="106" mass="12106">MNTIKEQIRAYEDMSVRYQDAFPDFSGSDAENEYNVDELFERGEVHAFLDDRNGIWIRVHGDDERTAEDVKLGARVTCRGPMTVKHLGGGKTVVRIFDFPADVPDR</sequence>
<keyword evidence="2" id="KW-1185">Reference proteome</keyword>
<name>A0A2T6AT81_9RHOB</name>
<evidence type="ECO:0000313" key="2">
    <source>
        <dbReference type="Proteomes" id="UP000244224"/>
    </source>
</evidence>
<dbReference type="RefSeq" id="WP_145693647.1">
    <property type="nucleotide sequence ID" value="NZ_QBKP01000014.1"/>
</dbReference>
<protein>
    <submittedName>
        <fullName evidence="1">Uncharacterized protein</fullName>
    </submittedName>
</protein>
<organism evidence="1 2">
    <name type="scientific">Gemmobacter caeni</name>
    <dbReference type="NCBI Taxonomy" id="589035"/>
    <lineage>
        <taxon>Bacteria</taxon>
        <taxon>Pseudomonadati</taxon>
        <taxon>Pseudomonadota</taxon>
        <taxon>Alphaproteobacteria</taxon>
        <taxon>Rhodobacterales</taxon>
        <taxon>Paracoccaceae</taxon>
        <taxon>Gemmobacter</taxon>
    </lineage>
</organism>
<gene>
    <name evidence="1" type="ORF">C8N34_11445</name>
</gene>
<reference evidence="1 2" key="1">
    <citation type="submission" date="2018-04" db="EMBL/GenBank/DDBJ databases">
        <title>Genomic Encyclopedia of Archaeal and Bacterial Type Strains, Phase II (KMG-II): from individual species to whole genera.</title>
        <authorList>
            <person name="Goeker M."/>
        </authorList>
    </citation>
    <scope>NUCLEOTIDE SEQUENCE [LARGE SCALE GENOMIC DNA]</scope>
    <source>
        <strain evidence="1 2">DSM 21823</strain>
    </source>
</reference>